<keyword evidence="7 9" id="KW-0408">Iron</keyword>
<evidence type="ECO:0000256" key="9">
    <source>
        <dbReference type="RuleBase" id="RU365098"/>
    </source>
</evidence>
<evidence type="ECO:0000256" key="3">
    <source>
        <dbReference type="ARBA" id="ARBA00022448"/>
    </source>
</evidence>
<dbReference type="PANTHER" id="PTHR42859">
    <property type="entry name" value="OXIDOREDUCTASE"/>
    <property type="match status" value="1"/>
</dbReference>
<dbReference type="EMBL" id="LR593887">
    <property type="protein sequence ID" value="VTS04146.1"/>
    <property type="molecule type" value="Genomic_DNA"/>
</dbReference>
<evidence type="ECO:0000313" key="11">
    <source>
        <dbReference type="EMBL" id="VIP03387.1"/>
    </source>
</evidence>
<dbReference type="PROSITE" id="PS51379">
    <property type="entry name" value="4FE4S_FER_2"/>
    <property type="match status" value="2"/>
</dbReference>
<dbReference type="InterPro" id="IPR050294">
    <property type="entry name" value="RnfB_subfamily"/>
</dbReference>
<dbReference type="InterPro" id="IPR017896">
    <property type="entry name" value="4Fe4S_Fe-S-bd"/>
</dbReference>
<dbReference type="RefSeq" id="WP_162658462.1">
    <property type="nucleotide sequence ID" value="NZ_LR593887.1"/>
</dbReference>
<dbReference type="PRINTS" id="PR00354">
    <property type="entry name" value="7FE8SFRDOXIN"/>
</dbReference>
<dbReference type="SUPFAM" id="SSF54862">
    <property type="entry name" value="4Fe-4S ferredoxins"/>
    <property type="match status" value="1"/>
</dbReference>
<dbReference type="KEGG" id="tim:GMBLW1_05730"/>
<evidence type="ECO:0000256" key="8">
    <source>
        <dbReference type="ARBA" id="ARBA00023014"/>
    </source>
</evidence>
<reference evidence="11" key="1">
    <citation type="submission" date="2019-04" db="EMBL/GenBank/DDBJ databases">
        <authorList>
            <consortium name="Science for Life Laboratories"/>
        </authorList>
    </citation>
    <scope>NUCLEOTIDE SEQUENCE</scope>
    <source>
        <strain evidence="11">MBLW1</strain>
    </source>
</reference>
<protein>
    <recommendedName>
        <fullName evidence="9">Ferredoxin</fullName>
    </recommendedName>
</protein>
<sequence>MAMVVTDPCIGCKSTDCVVVCPTDAFHDAGEQLVIDPEVCIDCGACAAECPTNAIYPEDEVPTQWIAAISLNARLARIAPGITEPIRRSTS</sequence>
<dbReference type="Gene3D" id="3.30.70.20">
    <property type="match status" value="1"/>
</dbReference>
<gene>
    <name evidence="11" type="ORF">GMBLW1_05730</name>
</gene>
<keyword evidence="4 9" id="KW-0004">4Fe-4S</keyword>
<keyword evidence="6 9" id="KW-0249">Electron transport</keyword>
<feature type="domain" description="4Fe-4S ferredoxin-type" evidence="10">
    <location>
        <begin position="31"/>
        <end position="60"/>
    </location>
</feature>
<dbReference type="EMBL" id="LR586016">
    <property type="protein sequence ID" value="VIP03387.1"/>
    <property type="molecule type" value="Genomic_DNA"/>
</dbReference>
<dbReference type="InterPro" id="IPR017900">
    <property type="entry name" value="4Fe4S_Fe_S_CS"/>
</dbReference>
<organism evidence="11">
    <name type="scientific">Tuwongella immobilis</name>
    <dbReference type="NCBI Taxonomy" id="692036"/>
    <lineage>
        <taxon>Bacteria</taxon>
        <taxon>Pseudomonadati</taxon>
        <taxon>Planctomycetota</taxon>
        <taxon>Planctomycetia</taxon>
        <taxon>Gemmatales</taxon>
        <taxon>Gemmataceae</taxon>
        <taxon>Tuwongella</taxon>
    </lineage>
</organism>
<dbReference type="Proteomes" id="UP000464378">
    <property type="component" value="Chromosome"/>
</dbReference>
<proteinExistence type="predicted"/>
<dbReference type="PROSITE" id="PS00198">
    <property type="entry name" value="4FE4S_FER_1"/>
    <property type="match status" value="1"/>
</dbReference>
<dbReference type="GO" id="GO:0009055">
    <property type="term" value="F:electron transfer activity"/>
    <property type="evidence" value="ECO:0007669"/>
    <property type="project" value="UniProtKB-UniRule"/>
</dbReference>
<dbReference type="AlphaFoldDB" id="A0A6C2YPW0"/>
<dbReference type="InterPro" id="IPR000813">
    <property type="entry name" value="7Fe_ferredoxin"/>
</dbReference>
<dbReference type="GO" id="GO:0051539">
    <property type="term" value="F:4 iron, 4 sulfur cluster binding"/>
    <property type="evidence" value="ECO:0007669"/>
    <property type="project" value="UniProtKB-UniRule"/>
</dbReference>
<evidence type="ECO:0000256" key="5">
    <source>
        <dbReference type="ARBA" id="ARBA00022723"/>
    </source>
</evidence>
<dbReference type="Pfam" id="PF13237">
    <property type="entry name" value="Fer4_10"/>
    <property type="match status" value="1"/>
</dbReference>
<dbReference type="PANTHER" id="PTHR42859:SF2">
    <property type="entry name" value="FERREDOXIN"/>
    <property type="match status" value="1"/>
</dbReference>
<comment type="cofactor">
    <cofactor evidence="2 9">
        <name>[4Fe-4S] cluster</name>
        <dbReference type="ChEBI" id="CHEBI:49883"/>
    </cofactor>
</comment>
<evidence type="ECO:0000259" key="10">
    <source>
        <dbReference type="PROSITE" id="PS51379"/>
    </source>
</evidence>
<evidence type="ECO:0000256" key="2">
    <source>
        <dbReference type="ARBA" id="ARBA00001966"/>
    </source>
</evidence>
<keyword evidence="8 9" id="KW-0411">Iron-sulfur</keyword>
<keyword evidence="3 9" id="KW-0813">Transport</keyword>
<evidence type="ECO:0000256" key="1">
    <source>
        <dbReference type="ARBA" id="ARBA00001927"/>
    </source>
</evidence>
<keyword evidence="5 9" id="KW-0479">Metal-binding</keyword>
<dbReference type="GO" id="GO:0046872">
    <property type="term" value="F:metal ion binding"/>
    <property type="evidence" value="ECO:0007669"/>
    <property type="project" value="UniProtKB-UniRule"/>
</dbReference>
<evidence type="ECO:0000256" key="4">
    <source>
        <dbReference type="ARBA" id="ARBA00022485"/>
    </source>
</evidence>
<accession>A0A6C2YPW0</accession>
<keyword evidence="12" id="KW-1185">Reference proteome</keyword>
<evidence type="ECO:0000256" key="6">
    <source>
        <dbReference type="ARBA" id="ARBA00022982"/>
    </source>
</evidence>
<evidence type="ECO:0000256" key="7">
    <source>
        <dbReference type="ARBA" id="ARBA00023004"/>
    </source>
</evidence>
<comment type="function">
    <text evidence="9">Ferredoxins are iron-sulfur proteins that transfer electrons in a wide variety of metabolic reactions.</text>
</comment>
<name>A0A6C2YPW0_9BACT</name>
<comment type="cofactor">
    <cofactor evidence="1">
        <name>[3Fe-4S] cluster</name>
        <dbReference type="ChEBI" id="CHEBI:21137"/>
    </cofactor>
</comment>
<evidence type="ECO:0000313" key="12">
    <source>
        <dbReference type="Proteomes" id="UP000464378"/>
    </source>
</evidence>
<dbReference type="InParanoid" id="A0A6C2YPW0"/>
<feature type="domain" description="4Fe-4S ferredoxin-type" evidence="10">
    <location>
        <begin position="1"/>
        <end position="27"/>
    </location>
</feature>